<feature type="compositionally biased region" description="Polar residues" evidence="3">
    <location>
        <begin position="197"/>
        <end position="207"/>
    </location>
</feature>
<dbReference type="GO" id="GO:0002953">
    <property type="term" value="F:5'-deoxynucleotidase activity"/>
    <property type="evidence" value="ECO:0007669"/>
    <property type="project" value="InterPro"/>
</dbReference>
<evidence type="ECO:0000256" key="2">
    <source>
        <dbReference type="ARBA" id="ARBA00022801"/>
    </source>
</evidence>
<protein>
    <submittedName>
        <fullName evidence="5">Hydrolase</fullName>
    </submittedName>
</protein>
<dbReference type="Gene3D" id="1.10.3210.10">
    <property type="entry name" value="Hypothetical protein af1432"/>
    <property type="match status" value="1"/>
</dbReference>
<reference evidence="5" key="2">
    <citation type="submission" date="2020-09" db="EMBL/GenBank/DDBJ databases">
        <authorList>
            <person name="Sun Q."/>
            <person name="Kim S."/>
        </authorList>
    </citation>
    <scope>NUCLEOTIDE SEQUENCE</scope>
    <source>
        <strain evidence="5">KCTC 12870</strain>
    </source>
</reference>
<dbReference type="PANTHER" id="PTHR11845">
    <property type="entry name" value="5'-DEOXYNUCLEOTIDASE HDDC2"/>
    <property type="match status" value="1"/>
</dbReference>
<dbReference type="GO" id="GO:0005737">
    <property type="term" value="C:cytoplasm"/>
    <property type="evidence" value="ECO:0007669"/>
    <property type="project" value="TreeGrafter"/>
</dbReference>
<feature type="domain" description="HD" evidence="4">
    <location>
        <begin position="12"/>
        <end position="172"/>
    </location>
</feature>
<feature type="region of interest" description="Disordered" evidence="3">
    <location>
        <begin position="188"/>
        <end position="207"/>
    </location>
</feature>
<evidence type="ECO:0000313" key="6">
    <source>
        <dbReference type="Proteomes" id="UP000642829"/>
    </source>
</evidence>
<keyword evidence="6" id="KW-1185">Reference proteome</keyword>
<keyword evidence="2 5" id="KW-0378">Hydrolase</keyword>
<evidence type="ECO:0000313" key="5">
    <source>
        <dbReference type="EMBL" id="GHC11179.1"/>
    </source>
</evidence>
<dbReference type="SUPFAM" id="SSF109604">
    <property type="entry name" value="HD-domain/PDEase-like"/>
    <property type="match status" value="1"/>
</dbReference>
<dbReference type="RefSeq" id="WP_189516829.1">
    <property type="nucleotide sequence ID" value="NZ_BMXG01000025.1"/>
</dbReference>
<organism evidence="5 6">
    <name type="scientific">Cerasicoccus arenae</name>
    <dbReference type="NCBI Taxonomy" id="424488"/>
    <lineage>
        <taxon>Bacteria</taxon>
        <taxon>Pseudomonadati</taxon>
        <taxon>Verrucomicrobiota</taxon>
        <taxon>Opitutia</taxon>
        <taxon>Puniceicoccales</taxon>
        <taxon>Cerasicoccaceae</taxon>
        <taxon>Cerasicoccus</taxon>
    </lineage>
</organism>
<gene>
    <name evidence="5" type="ORF">GCM10007047_30610</name>
</gene>
<dbReference type="PANTHER" id="PTHR11845:SF13">
    <property type="entry name" value="5'-DEOXYNUCLEOTIDASE HDDC2"/>
    <property type="match status" value="1"/>
</dbReference>
<accession>A0A8J3DEJ2</accession>
<keyword evidence="1" id="KW-0479">Metal-binding</keyword>
<dbReference type="GO" id="GO:0046872">
    <property type="term" value="F:metal ion binding"/>
    <property type="evidence" value="ECO:0007669"/>
    <property type="project" value="UniProtKB-KW"/>
</dbReference>
<dbReference type="InterPro" id="IPR039356">
    <property type="entry name" value="YfbR/HDDC2"/>
</dbReference>
<dbReference type="AlphaFoldDB" id="A0A8J3DEJ2"/>
<name>A0A8J3DEJ2_9BACT</name>
<dbReference type="EMBL" id="BMXG01000025">
    <property type="protein sequence ID" value="GHC11179.1"/>
    <property type="molecule type" value="Genomic_DNA"/>
</dbReference>
<comment type="caution">
    <text evidence="5">The sequence shown here is derived from an EMBL/GenBank/DDBJ whole genome shotgun (WGS) entry which is preliminary data.</text>
</comment>
<dbReference type="Pfam" id="PF13023">
    <property type="entry name" value="HD_3"/>
    <property type="match status" value="1"/>
</dbReference>
<reference evidence="5" key="1">
    <citation type="journal article" date="2014" name="Int. J. Syst. Evol. Microbiol.">
        <title>Complete genome sequence of Corynebacterium casei LMG S-19264T (=DSM 44701T), isolated from a smear-ripened cheese.</title>
        <authorList>
            <consortium name="US DOE Joint Genome Institute (JGI-PGF)"/>
            <person name="Walter F."/>
            <person name="Albersmeier A."/>
            <person name="Kalinowski J."/>
            <person name="Ruckert C."/>
        </authorList>
    </citation>
    <scope>NUCLEOTIDE SEQUENCE</scope>
    <source>
        <strain evidence="5">KCTC 12870</strain>
    </source>
</reference>
<evidence type="ECO:0000256" key="3">
    <source>
        <dbReference type="SAM" id="MobiDB-lite"/>
    </source>
</evidence>
<sequence length="207" mass="23640">MITDGINFLNELEKLKAVDRRSYPIGLNRKENSAEHSWSLAMAVMTIAPLVDTELDVFRAIQMALIHDVVEIDAGDTFCYADQSGKYEKELSAAKRIFGILPSPLSQTYLELWQEFEHRSTKEALFVNAFDRILPLIQNHNGEGRSWTENQVYYEQAFERNQTIKDGSEELWIYALQIMDAARKSGWLPSKSDQDGVINSESLRSST</sequence>
<dbReference type="InterPro" id="IPR006674">
    <property type="entry name" value="HD_domain"/>
</dbReference>
<proteinExistence type="predicted"/>
<evidence type="ECO:0000259" key="4">
    <source>
        <dbReference type="Pfam" id="PF13023"/>
    </source>
</evidence>
<dbReference type="Proteomes" id="UP000642829">
    <property type="component" value="Unassembled WGS sequence"/>
</dbReference>
<evidence type="ECO:0000256" key="1">
    <source>
        <dbReference type="ARBA" id="ARBA00022723"/>
    </source>
</evidence>